<dbReference type="GO" id="GO:0055085">
    <property type="term" value="P:transmembrane transport"/>
    <property type="evidence" value="ECO:0007669"/>
    <property type="project" value="InterPro"/>
</dbReference>
<dbReference type="EMBL" id="JEMB01001376">
    <property type="protein sequence ID" value="KYF88110.1"/>
    <property type="molecule type" value="Genomic_DNA"/>
</dbReference>
<name>A0A150S6Q9_SORCE</name>
<evidence type="ECO:0000259" key="1">
    <source>
        <dbReference type="Pfam" id="PF03544"/>
    </source>
</evidence>
<sequence length="110" mass="11543">MKLLLLSSLLPAGACGGASPPELMSTGEHGAWACPFPEEAKDIKSAVTVSSVYIGADGSPRSVRVLSDPGHGFGQAAARCAMTKRFRPAQDEHGTPIVAWSPPITIHYTR</sequence>
<dbReference type="Gene3D" id="3.30.1150.10">
    <property type="match status" value="1"/>
</dbReference>
<gene>
    <name evidence="2" type="ORF">BE17_51210</name>
</gene>
<dbReference type="Proteomes" id="UP000075635">
    <property type="component" value="Unassembled WGS sequence"/>
</dbReference>
<organism evidence="2 3">
    <name type="scientific">Sorangium cellulosum</name>
    <name type="common">Polyangium cellulosum</name>
    <dbReference type="NCBI Taxonomy" id="56"/>
    <lineage>
        <taxon>Bacteria</taxon>
        <taxon>Pseudomonadati</taxon>
        <taxon>Myxococcota</taxon>
        <taxon>Polyangia</taxon>
        <taxon>Polyangiales</taxon>
        <taxon>Polyangiaceae</taxon>
        <taxon>Sorangium</taxon>
    </lineage>
</organism>
<proteinExistence type="predicted"/>
<comment type="caution">
    <text evidence="2">The sequence shown here is derived from an EMBL/GenBank/DDBJ whole genome shotgun (WGS) entry which is preliminary data.</text>
</comment>
<evidence type="ECO:0000313" key="3">
    <source>
        <dbReference type="Proteomes" id="UP000075635"/>
    </source>
</evidence>
<protein>
    <recommendedName>
        <fullName evidence="1">TonB C-terminal domain-containing protein</fullName>
    </recommendedName>
</protein>
<accession>A0A150S6Q9</accession>
<feature type="domain" description="TonB C-terminal" evidence="1">
    <location>
        <begin position="36"/>
        <end position="108"/>
    </location>
</feature>
<dbReference type="InterPro" id="IPR037682">
    <property type="entry name" value="TonB_C"/>
</dbReference>
<dbReference type="SUPFAM" id="SSF74653">
    <property type="entry name" value="TolA/TonB C-terminal domain"/>
    <property type="match status" value="1"/>
</dbReference>
<dbReference type="AlphaFoldDB" id="A0A150S6Q9"/>
<evidence type="ECO:0000313" key="2">
    <source>
        <dbReference type="EMBL" id="KYF88110.1"/>
    </source>
</evidence>
<dbReference type="Pfam" id="PF03544">
    <property type="entry name" value="TonB_C"/>
    <property type="match status" value="1"/>
</dbReference>
<reference evidence="2 3" key="1">
    <citation type="submission" date="2014-02" db="EMBL/GenBank/DDBJ databases">
        <title>The small core and large imbalanced accessory genome model reveals a collaborative survival strategy of Sorangium cellulosum strains in nature.</title>
        <authorList>
            <person name="Han K."/>
            <person name="Peng R."/>
            <person name="Blom J."/>
            <person name="Li Y.-Z."/>
        </authorList>
    </citation>
    <scope>NUCLEOTIDE SEQUENCE [LARGE SCALE GENOMIC DNA]</scope>
    <source>
        <strain evidence="2 3">So0011-07</strain>
    </source>
</reference>